<organism evidence="1 2">
    <name type="scientific">Lithospermum erythrorhizon</name>
    <name type="common">Purple gromwell</name>
    <name type="synonym">Lithospermum officinale var. erythrorhizon</name>
    <dbReference type="NCBI Taxonomy" id="34254"/>
    <lineage>
        <taxon>Eukaryota</taxon>
        <taxon>Viridiplantae</taxon>
        <taxon>Streptophyta</taxon>
        <taxon>Embryophyta</taxon>
        <taxon>Tracheophyta</taxon>
        <taxon>Spermatophyta</taxon>
        <taxon>Magnoliopsida</taxon>
        <taxon>eudicotyledons</taxon>
        <taxon>Gunneridae</taxon>
        <taxon>Pentapetalae</taxon>
        <taxon>asterids</taxon>
        <taxon>lamiids</taxon>
        <taxon>Boraginales</taxon>
        <taxon>Boraginaceae</taxon>
        <taxon>Boraginoideae</taxon>
        <taxon>Lithospermeae</taxon>
        <taxon>Lithospermum</taxon>
    </lineage>
</organism>
<proteinExistence type="predicted"/>
<dbReference type="Proteomes" id="UP001454036">
    <property type="component" value="Unassembled WGS sequence"/>
</dbReference>
<comment type="caution">
    <text evidence="1">The sequence shown here is derived from an EMBL/GenBank/DDBJ whole genome shotgun (WGS) entry which is preliminary data.</text>
</comment>
<name>A0AAV3Q7G7_LITER</name>
<gene>
    <name evidence="1" type="ORF">LIER_15810</name>
</gene>
<accession>A0AAV3Q7G7</accession>
<keyword evidence="2" id="KW-1185">Reference proteome</keyword>
<dbReference type="AlphaFoldDB" id="A0AAV3Q7G7"/>
<sequence length="176" mass="19739">MRSLCKTLASTKRGLSRYGGRSWWSNLLRWLRTSEVVPLPTPIPEAIVNVKNGFDVLDDDVEDNALSKNATKMVSNGCRSMGKTIVKPAKAQVGRICVCWNPQYVSCDMVTKDDQHILVRVRGAGMCDMTFFLSVVYGSNNREERKALWTSLKQVEGHVSCLPWLLGEDFNVIRAS</sequence>
<evidence type="ECO:0000313" key="2">
    <source>
        <dbReference type="Proteomes" id="UP001454036"/>
    </source>
</evidence>
<dbReference type="EMBL" id="BAABME010003464">
    <property type="protein sequence ID" value="GAA0158901.1"/>
    <property type="molecule type" value="Genomic_DNA"/>
</dbReference>
<reference evidence="1 2" key="1">
    <citation type="submission" date="2024-01" db="EMBL/GenBank/DDBJ databases">
        <title>The complete chloroplast genome sequence of Lithospermum erythrorhizon: insights into the phylogenetic relationship among Boraginaceae species and the maternal lineages of purple gromwells.</title>
        <authorList>
            <person name="Okada T."/>
            <person name="Watanabe K."/>
        </authorList>
    </citation>
    <scope>NUCLEOTIDE SEQUENCE [LARGE SCALE GENOMIC DNA]</scope>
</reference>
<evidence type="ECO:0000313" key="1">
    <source>
        <dbReference type="EMBL" id="GAA0158901.1"/>
    </source>
</evidence>
<protein>
    <submittedName>
        <fullName evidence="1">Uncharacterized protein</fullName>
    </submittedName>
</protein>